<sequence length="306" mass="33484">MSLTSLPRELLQKILGHLLRNRTRSDEHNAESWIDLLHACSSCKSFITDAGDGSLLEAVSEDMLARLLPSPYYRSAQPIARSAFGALSRSLSPCDLCYMGPTGRGQPCKRKYVSSALRAVDLHLKSVLTAANGAYLLQHRWLRHMGIGARESRLLRLRAGRREEAMRLRVLSDRTAGLAGRWWVSVVCLSSEMSTHDMSEAFAALCESHFILADYPQQMAIPLHRPLSYDLPYDPPHSDPPEAATRLGAAARLETAAPREARPRDRILADGVEAGEAEAVAAALLAEVEGFAAHATDTPGHEVGEV</sequence>
<proteinExistence type="predicted"/>
<feature type="domain" description="F-box" evidence="1">
    <location>
        <begin position="1"/>
        <end position="18"/>
    </location>
</feature>
<evidence type="ECO:0000313" key="3">
    <source>
        <dbReference type="Proteomes" id="UP000013827"/>
    </source>
</evidence>
<keyword evidence="3" id="KW-1185">Reference proteome</keyword>
<dbReference type="EnsemblProtists" id="EOD31987">
    <property type="protein sequence ID" value="EOD31987"/>
    <property type="gene ID" value="EMIHUDRAFT_449464"/>
</dbReference>
<reference evidence="3" key="1">
    <citation type="journal article" date="2013" name="Nature">
        <title>Pan genome of the phytoplankton Emiliania underpins its global distribution.</title>
        <authorList>
            <person name="Read B.A."/>
            <person name="Kegel J."/>
            <person name="Klute M.J."/>
            <person name="Kuo A."/>
            <person name="Lefebvre S.C."/>
            <person name="Maumus F."/>
            <person name="Mayer C."/>
            <person name="Miller J."/>
            <person name="Monier A."/>
            <person name="Salamov A."/>
            <person name="Young J."/>
            <person name="Aguilar M."/>
            <person name="Claverie J.M."/>
            <person name="Frickenhaus S."/>
            <person name="Gonzalez K."/>
            <person name="Herman E.K."/>
            <person name="Lin Y.C."/>
            <person name="Napier J."/>
            <person name="Ogata H."/>
            <person name="Sarno A.F."/>
            <person name="Shmutz J."/>
            <person name="Schroeder D."/>
            <person name="de Vargas C."/>
            <person name="Verret F."/>
            <person name="von Dassow P."/>
            <person name="Valentin K."/>
            <person name="Van de Peer Y."/>
            <person name="Wheeler G."/>
            <person name="Dacks J.B."/>
            <person name="Delwiche C.F."/>
            <person name="Dyhrman S.T."/>
            <person name="Glockner G."/>
            <person name="John U."/>
            <person name="Richards T."/>
            <person name="Worden A.Z."/>
            <person name="Zhang X."/>
            <person name="Grigoriev I.V."/>
            <person name="Allen A.E."/>
            <person name="Bidle K."/>
            <person name="Borodovsky M."/>
            <person name="Bowler C."/>
            <person name="Brownlee C."/>
            <person name="Cock J.M."/>
            <person name="Elias M."/>
            <person name="Gladyshev V.N."/>
            <person name="Groth M."/>
            <person name="Guda C."/>
            <person name="Hadaegh A."/>
            <person name="Iglesias-Rodriguez M.D."/>
            <person name="Jenkins J."/>
            <person name="Jones B.M."/>
            <person name="Lawson T."/>
            <person name="Leese F."/>
            <person name="Lindquist E."/>
            <person name="Lobanov A."/>
            <person name="Lomsadze A."/>
            <person name="Malik S.B."/>
            <person name="Marsh M.E."/>
            <person name="Mackinder L."/>
            <person name="Mock T."/>
            <person name="Mueller-Roeber B."/>
            <person name="Pagarete A."/>
            <person name="Parker M."/>
            <person name="Probert I."/>
            <person name="Quesneville H."/>
            <person name="Raines C."/>
            <person name="Rensing S.A."/>
            <person name="Riano-Pachon D.M."/>
            <person name="Richier S."/>
            <person name="Rokitta S."/>
            <person name="Shiraiwa Y."/>
            <person name="Soanes D.M."/>
            <person name="van der Giezen M."/>
            <person name="Wahlund T.M."/>
            <person name="Williams B."/>
            <person name="Wilson W."/>
            <person name="Wolfe G."/>
            <person name="Wurch L.L."/>
        </authorList>
    </citation>
    <scope>NUCLEOTIDE SEQUENCE</scope>
</reference>
<dbReference type="PROSITE" id="PS50181">
    <property type="entry name" value="FBOX"/>
    <property type="match status" value="1"/>
</dbReference>
<accession>A0A0D3K8A2</accession>
<dbReference type="Proteomes" id="UP000013827">
    <property type="component" value="Unassembled WGS sequence"/>
</dbReference>
<dbReference type="KEGG" id="ehx:EMIHUDRAFT_449464"/>
<dbReference type="HOGENOM" id="CLU_068163_0_0_1"/>
<reference evidence="2" key="2">
    <citation type="submission" date="2024-10" db="UniProtKB">
        <authorList>
            <consortium name="EnsemblProtists"/>
        </authorList>
    </citation>
    <scope>IDENTIFICATION</scope>
</reference>
<protein>
    <recommendedName>
        <fullName evidence="1">F-box domain-containing protein</fullName>
    </recommendedName>
</protein>
<dbReference type="PaxDb" id="2903-EOD31987"/>
<dbReference type="AlphaFoldDB" id="A0A0D3K8A2"/>
<dbReference type="GeneID" id="17277260"/>
<evidence type="ECO:0000259" key="1">
    <source>
        <dbReference type="PROSITE" id="PS50181"/>
    </source>
</evidence>
<organism evidence="2 3">
    <name type="scientific">Emiliania huxleyi (strain CCMP1516)</name>
    <dbReference type="NCBI Taxonomy" id="280463"/>
    <lineage>
        <taxon>Eukaryota</taxon>
        <taxon>Haptista</taxon>
        <taxon>Haptophyta</taxon>
        <taxon>Prymnesiophyceae</taxon>
        <taxon>Isochrysidales</taxon>
        <taxon>Noelaerhabdaceae</taxon>
        <taxon>Emiliania</taxon>
    </lineage>
</organism>
<name>A0A0D3K8A2_EMIH1</name>
<evidence type="ECO:0000313" key="2">
    <source>
        <dbReference type="EnsemblProtists" id="EOD31987"/>
    </source>
</evidence>
<dbReference type="RefSeq" id="XP_005784416.1">
    <property type="nucleotide sequence ID" value="XM_005784359.1"/>
</dbReference>
<dbReference type="InterPro" id="IPR001810">
    <property type="entry name" value="F-box_dom"/>
</dbReference>